<evidence type="ECO:0000313" key="3">
    <source>
        <dbReference type="EMBL" id="MCV9886673.1"/>
    </source>
</evidence>
<evidence type="ECO:0000259" key="2">
    <source>
        <dbReference type="PROSITE" id="PS51756"/>
    </source>
</evidence>
<organism evidence="3 4">
    <name type="scientific">Metabacillus halosaccharovorans</name>
    <dbReference type="NCBI Taxonomy" id="930124"/>
    <lineage>
        <taxon>Bacteria</taxon>
        <taxon>Bacillati</taxon>
        <taxon>Bacillota</taxon>
        <taxon>Bacilli</taxon>
        <taxon>Bacillales</taxon>
        <taxon>Bacillaceae</taxon>
        <taxon>Metabacillus</taxon>
    </lineage>
</organism>
<dbReference type="RefSeq" id="WP_264143225.1">
    <property type="nucleotide sequence ID" value="NZ_JAOYEY010000042.1"/>
</dbReference>
<sequence length="474" mass="50662">MKVLDVSDLHASLDETIQAVNEKIEGLEAIEKSIAELINLGGSFTGKGATAIKSYYQSCHQPFLFKLKQMLTSYKTILTNCKSQMDGFESDQTGYINQEFLQSELTNKLTAVQNYTNDVTADANQYISNVLDIVSVDLLDDGEVNQQVEQAKTSIDNTITDLEDFDGESTSSLEELSADLAILTAYLEEMGTKAAVNPRSLENFHPLQALLNPTHALLMGSIRSTPMHLMTNGSLAANRSTQSIYAYNSYSMTPYQWLGLNFTPSTSKTSEKEVEKTSPYLVGDTVENGDFTFEAGAGKVENDWSGYGDGDGQLGGSSKLTGIHTGVKHDTGVMDSSFDLQIGAAEAQASVGGQSVFPLVKAGGTVYAAEVKTQLDKEIDYVGRTGLQAKGEVLKANAYAGVDNASVGIAAKASVAEGEVSGILPIPFIDYNIKGTIGGSAFGVGGEAKIGKETMLDLRFILGIKLGFSVEKAE</sequence>
<dbReference type="EMBL" id="JAOYEY010000042">
    <property type="protein sequence ID" value="MCV9886673.1"/>
    <property type="molecule type" value="Genomic_DNA"/>
</dbReference>
<dbReference type="Pfam" id="PF04740">
    <property type="entry name" value="LXG"/>
    <property type="match status" value="1"/>
</dbReference>
<evidence type="ECO:0000256" key="1">
    <source>
        <dbReference type="ARBA" id="ARBA00034117"/>
    </source>
</evidence>
<proteinExistence type="inferred from homology"/>
<dbReference type="InterPro" id="IPR006829">
    <property type="entry name" value="LXG_dom"/>
</dbReference>
<gene>
    <name evidence="3" type="ORF">OIH86_13615</name>
</gene>
<accession>A0ABT3DIH7</accession>
<keyword evidence="4" id="KW-1185">Reference proteome</keyword>
<comment type="caution">
    <text evidence="3">The sequence shown here is derived from an EMBL/GenBank/DDBJ whole genome shotgun (WGS) entry which is preliminary data.</text>
</comment>
<protein>
    <submittedName>
        <fullName evidence="3">LXG domain-containing protein</fullName>
    </submittedName>
</protein>
<name>A0ABT3DIH7_9BACI</name>
<comment type="similarity">
    <text evidence="1">In the N-terminal section; belongs to the LXG family.</text>
</comment>
<dbReference type="Proteomes" id="UP001526147">
    <property type="component" value="Unassembled WGS sequence"/>
</dbReference>
<feature type="domain" description="LXG" evidence="2">
    <location>
        <begin position="1"/>
        <end position="235"/>
    </location>
</feature>
<dbReference type="PROSITE" id="PS51756">
    <property type="entry name" value="LXG"/>
    <property type="match status" value="1"/>
</dbReference>
<reference evidence="3 4" key="1">
    <citation type="submission" date="2022-10" db="EMBL/GenBank/DDBJ databases">
        <title>Draft genome assembly of moderately radiation resistant bacterium Metabacillus halosaccharovorans.</title>
        <authorList>
            <person name="Pal S."/>
            <person name="Gopinathan A."/>
        </authorList>
    </citation>
    <scope>NUCLEOTIDE SEQUENCE [LARGE SCALE GENOMIC DNA]</scope>
    <source>
        <strain evidence="3 4">VITHBRA001</strain>
    </source>
</reference>
<evidence type="ECO:0000313" key="4">
    <source>
        <dbReference type="Proteomes" id="UP001526147"/>
    </source>
</evidence>